<sequence length="49" mass="5587">GSIASILSFFYRVKPDFIFWEDLLSSYTPRIVIYIGVYTANERSIGAIP</sequence>
<proteinExistence type="predicted"/>
<gene>
    <name evidence="1" type="ORF">S06H3_33989</name>
</gene>
<reference evidence="1" key="1">
    <citation type="journal article" date="2014" name="Front. Microbiol.">
        <title>High frequency of phylogenetically diverse reductive dehalogenase-homologous genes in deep subseafloor sedimentary metagenomes.</title>
        <authorList>
            <person name="Kawai M."/>
            <person name="Futagami T."/>
            <person name="Toyoda A."/>
            <person name="Takaki Y."/>
            <person name="Nishi S."/>
            <person name="Hori S."/>
            <person name="Arai W."/>
            <person name="Tsubouchi T."/>
            <person name="Morono Y."/>
            <person name="Uchiyama I."/>
            <person name="Ito T."/>
            <person name="Fujiyama A."/>
            <person name="Inagaki F."/>
            <person name="Takami H."/>
        </authorList>
    </citation>
    <scope>NUCLEOTIDE SEQUENCE</scope>
    <source>
        <strain evidence="1">Expedition CK06-06</strain>
    </source>
</reference>
<comment type="caution">
    <text evidence="1">The sequence shown here is derived from an EMBL/GenBank/DDBJ whole genome shotgun (WGS) entry which is preliminary data.</text>
</comment>
<dbReference type="AlphaFoldDB" id="X1M491"/>
<dbReference type="EMBL" id="BARV01020357">
    <property type="protein sequence ID" value="GAI26417.1"/>
    <property type="molecule type" value="Genomic_DNA"/>
</dbReference>
<protein>
    <submittedName>
        <fullName evidence="1">Uncharacterized protein</fullName>
    </submittedName>
</protein>
<evidence type="ECO:0000313" key="1">
    <source>
        <dbReference type="EMBL" id="GAI26417.1"/>
    </source>
</evidence>
<accession>X1M491</accession>
<feature type="non-terminal residue" evidence="1">
    <location>
        <position position="1"/>
    </location>
</feature>
<name>X1M491_9ZZZZ</name>
<organism evidence="1">
    <name type="scientific">marine sediment metagenome</name>
    <dbReference type="NCBI Taxonomy" id="412755"/>
    <lineage>
        <taxon>unclassified sequences</taxon>
        <taxon>metagenomes</taxon>
        <taxon>ecological metagenomes</taxon>
    </lineage>
</organism>